<dbReference type="PRINTS" id="PR00080">
    <property type="entry name" value="SDRFAMILY"/>
</dbReference>
<dbReference type="PANTHER" id="PTHR42760">
    <property type="entry name" value="SHORT-CHAIN DEHYDROGENASES/REDUCTASES FAMILY MEMBER"/>
    <property type="match status" value="1"/>
</dbReference>
<dbReference type="Proteomes" id="UP001500689">
    <property type="component" value="Unassembled WGS sequence"/>
</dbReference>
<gene>
    <name evidence="2" type="ORF">GCM10022222_01630</name>
</gene>
<dbReference type="RefSeq" id="WP_344854259.1">
    <property type="nucleotide sequence ID" value="NZ_BAAAZN010000001.1"/>
</dbReference>
<evidence type="ECO:0000256" key="1">
    <source>
        <dbReference type="ARBA" id="ARBA00006484"/>
    </source>
</evidence>
<comment type="caution">
    <text evidence="2">The sequence shown here is derived from an EMBL/GenBank/DDBJ whole genome shotgun (WGS) entry which is preliminary data.</text>
</comment>
<dbReference type="SUPFAM" id="SSF51735">
    <property type="entry name" value="NAD(P)-binding Rossmann-fold domains"/>
    <property type="match status" value="1"/>
</dbReference>
<organism evidence="2 3">
    <name type="scientific">Amycolatopsis ultiminotia</name>
    <dbReference type="NCBI Taxonomy" id="543629"/>
    <lineage>
        <taxon>Bacteria</taxon>
        <taxon>Bacillati</taxon>
        <taxon>Actinomycetota</taxon>
        <taxon>Actinomycetes</taxon>
        <taxon>Pseudonocardiales</taxon>
        <taxon>Pseudonocardiaceae</taxon>
        <taxon>Amycolatopsis</taxon>
    </lineage>
</organism>
<dbReference type="EMBL" id="BAAAZN010000001">
    <property type="protein sequence ID" value="GAA3523311.1"/>
    <property type="molecule type" value="Genomic_DNA"/>
</dbReference>
<sequence length="263" mass="26597">MARLDGRIAVVFGAGSSGAELSNGRAAALAYAREGAKVAAVDLVAESAAETARLIEDEGGTAVALTADVTDEDDVLAAVGSVVTTLGVPSVLHNNVGAALTGGATGLSRTDWDGTIAVNLTGVFLACKHTLPHMLAAGRGAIVNVSSLASIRHTGYDYPAYMAAKAAVNQLTVSLALTHARQGIRVNAVLPGLIDTPLVGRQLHRDPQTVARARAARDAASPTGRMGSPWDVAHAAVFLASDEAAYVNGVCLPVDGGISARSG</sequence>
<dbReference type="Gene3D" id="3.40.50.720">
    <property type="entry name" value="NAD(P)-binding Rossmann-like Domain"/>
    <property type="match status" value="1"/>
</dbReference>
<evidence type="ECO:0000313" key="3">
    <source>
        <dbReference type="Proteomes" id="UP001500689"/>
    </source>
</evidence>
<dbReference type="PRINTS" id="PR00081">
    <property type="entry name" value="GDHRDH"/>
</dbReference>
<keyword evidence="3" id="KW-1185">Reference proteome</keyword>
<reference evidence="3" key="1">
    <citation type="journal article" date="2019" name="Int. J. Syst. Evol. Microbiol.">
        <title>The Global Catalogue of Microorganisms (GCM) 10K type strain sequencing project: providing services to taxonomists for standard genome sequencing and annotation.</title>
        <authorList>
            <consortium name="The Broad Institute Genomics Platform"/>
            <consortium name="The Broad Institute Genome Sequencing Center for Infectious Disease"/>
            <person name="Wu L."/>
            <person name="Ma J."/>
        </authorList>
    </citation>
    <scope>NUCLEOTIDE SEQUENCE [LARGE SCALE GENOMIC DNA]</scope>
    <source>
        <strain evidence="3">JCM 16898</strain>
    </source>
</reference>
<proteinExistence type="inferred from homology"/>
<evidence type="ECO:0000313" key="2">
    <source>
        <dbReference type="EMBL" id="GAA3523311.1"/>
    </source>
</evidence>
<dbReference type="InterPro" id="IPR036291">
    <property type="entry name" value="NAD(P)-bd_dom_sf"/>
</dbReference>
<dbReference type="Pfam" id="PF13561">
    <property type="entry name" value="adh_short_C2"/>
    <property type="match status" value="1"/>
</dbReference>
<name>A0ABP6UVC9_9PSEU</name>
<accession>A0ABP6UVC9</accession>
<dbReference type="CDD" id="cd05233">
    <property type="entry name" value="SDR_c"/>
    <property type="match status" value="1"/>
</dbReference>
<dbReference type="InterPro" id="IPR002347">
    <property type="entry name" value="SDR_fam"/>
</dbReference>
<comment type="similarity">
    <text evidence="1">Belongs to the short-chain dehydrogenases/reductases (SDR) family.</text>
</comment>
<protein>
    <submittedName>
        <fullName evidence="2">SDR family oxidoreductase</fullName>
    </submittedName>
</protein>